<evidence type="ECO:0000256" key="3">
    <source>
        <dbReference type="ARBA" id="ARBA00022692"/>
    </source>
</evidence>
<evidence type="ECO:0000256" key="1">
    <source>
        <dbReference type="ARBA" id="ARBA00004370"/>
    </source>
</evidence>
<keyword evidence="3" id="KW-0812">Transmembrane</keyword>
<dbReference type="KEGG" id="trg:TRUGW13939_08255"/>
<keyword evidence="7" id="KW-1185">Reference proteome</keyword>
<keyword evidence="4" id="KW-1133">Transmembrane helix</keyword>
<gene>
    <name evidence="6" type="ORF">TRUGW13939_08255</name>
</gene>
<evidence type="ECO:0000313" key="6">
    <source>
        <dbReference type="EMBL" id="QKX61109.1"/>
    </source>
</evidence>
<dbReference type="Pfam" id="PF04930">
    <property type="entry name" value="FUN14"/>
    <property type="match status" value="1"/>
</dbReference>
<reference evidence="7" key="1">
    <citation type="submission" date="2020-06" db="EMBL/GenBank/DDBJ databases">
        <title>A chromosome-scale genome assembly of Talaromyces rugulosus W13939.</title>
        <authorList>
            <person name="Wang B."/>
            <person name="Guo L."/>
            <person name="Ye K."/>
            <person name="Wang L."/>
        </authorList>
    </citation>
    <scope>NUCLEOTIDE SEQUENCE [LARGE SCALE GENOMIC DNA]</scope>
    <source>
        <strain evidence="7">W13939</strain>
    </source>
</reference>
<dbReference type="EMBL" id="CP055901">
    <property type="protein sequence ID" value="QKX61109.1"/>
    <property type="molecule type" value="Genomic_DNA"/>
</dbReference>
<evidence type="ECO:0000256" key="2">
    <source>
        <dbReference type="ARBA" id="ARBA00009160"/>
    </source>
</evidence>
<protein>
    <recommendedName>
        <fullName evidence="8">FUN14 domain-containing protein</fullName>
    </recommendedName>
</protein>
<comment type="similarity">
    <text evidence="2">Belongs to the FUN14 family.</text>
</comment>
<comment type="subcellular location">
    <subcellularLocation>
        <location evidence="1">Membrane</location>
    </subcellularLocation>
</comment>
<dbReference type="Proteomes" id="UP000509510">
    <property type="component" value="Chromosome IV"/>
</dbReference>
<dbReference type="PANTHER" id="PTHR21346">
    <property type="entry name" value="FUN14 DOMAIN CONTAINING"/>
    <property type="match status" value="1"/>
</dbReference>
<name>A0A7H8R406_TALRU</name>
<organism evidence="6 7">
    <name type="scientific">Talaromyces rugulosus</name>
    <name type="common">Penicillium rugulosum</name>
    <dbReference type="NCBI Taxonomy" id="121627"/>
    <lineage>
        <taxon>Eukaryota</taxon>
        <taxon>Fungi</taxon>
        <taxon>Dikarya</taxon>
        <taxon>Ascomycota</taxon>
        <taxon>Pezizomycotina</taxon>
        <taxon>Eurotiomycetes</taxon>
        <taxon>Eurotiomycetidae</taxon>
        <taxon>Eurotiales</taxon>
        <taxon>Trichocomaceae</taxon>
        <taxon>Talaromyces</taxon>
        <taxon>Talaromyces sect. Islandici</taxon>
    </lineage>
</organism>
<proteinExistence type="inferred from homology"/>
<dbReference type="GO" id="GO:0000422">
    <property type="term" value="P:autophagy of mitochondrion"/>
    <property type="evidence" value="ECO:0007669"/>
    <property type="project" value="TreeGrafter"/>
</dbReference>
<dbReference type="PANTHER" id="PTHR21346:SF0">
    <property type="entry name" value="RE45833P"/>
    <property type="match status" value="1"/>
</dbReference>
<evidence type="ECO:0000256" key="5">
    <source>
        <dbReference type="ARBA" id="ARBA00023136"/>
    </source>
</evidence>
<evidence type="ECO:0000313" key="7">
    <source>
        <dbReference type="Proteomes" id="UP000509510"/>
    </source>
</evidence>
<dbReference type="RefSeq" id="XP_035347284.1">
    <property type="nucleotide sequence ID" value="XM_035491391.1"/>
</dbReference>
<sequence>MATLLLSYRPLFRTAALGAGLGLSLLHPSSPLRSSPMQCEYNAPYYNRHASPETGWSLDPNSPVVQKQGRTSSAAAGDRLLSAWAVRQISLGSVLGLATGLGLRVFSKALVFFLGVGIVLVEWAASKGYNIIPVNFLQKHVKINLREAARKNFPLKVSFGTTMAMAAFANFSDYS</sequence>
<dbReference type="InterPro" id="IPR007014">
    <property type="entry name" value="FUN14"/>
</dbReference>
<dbReference type="GO" id="GO:0005741">
    <property type="term" value="C:mitochondrial outer membrane"/>
    <property type="evidence" value="ECO:0007669"/>
    <property type="project" value="TreeGrafter"/>
</dbReference>
<accession>A0A7H8R406</accession>
<dbReference type="AlphaFoldDB" id="A0A7H8R406"/>
<dbReference type="GeneID" id="55995744"/>
<evidence type="ECO:0000256" key="4">
    <source>
        <dbReference type="ARBA" id="ARBA00022989"/>
    </source>
</evidence>
<keyword evidence="5" id="KW-0472">Membrane</keyword>
<dbReference type="OrthoDB" id="3990500at2759"/>
<evidence type="ECO:0008006" key="8">
    <source>
        <dbReference type="Google" id="ProtNLM"/>
    </source>
</evidence>